<protein>
    <recommendedName>
        <fullName evidence="3">Lipoprotein</fullName>
    </recommendedName>
</protein>
<dbReference type="PROSITE" id="PS51257">
    <property type="entry name" value="PROKAR_LIPOPROTEIN"/>
    <property type="match status" value="1"/>
</dbReference>
<evidence type="ECO:0000313" key="2">
    <source>
        <dbReference type="Proteomes" id="UP000267535"/>
    </source>
</evidence>
<keyword evidence="2" id="KW-1185">Reference proteome</keyword>
<comment type="caution">
    <text evidence="1">The sequence shown here is derived from an EMBL/GenBank/DDBJ whole genome shotgun (WGS) entry which is preliminary data.</text>
</comment>
<dbReference type="EMBL" id="RQXV01000004">
    <property type="protein sequence ID" value="RRC99788.1"/>
    <property type="molecule type" value="Genomic_DNA"/>
</dbReference>
<dbReference type="Proteomes" id="UP000267535">
    <property type="component" value="Unassembled WGS sequence"/>
</dbReference>
<sequence length="242" mass="26722">MINAAVRLIRVILCSMLVLLLSGCITNAINNSGNSSGFKLSNLAKTEIDSVTDMHIREIRRLSRELAIKLYKRNPKELAKAPPGTTLETRINQLFGNPRAKGFSELRGADGISAIPVSFADDFQGDRVFALMAGISGMLHAAYNHQDEFFILDEIDHQKLYNSARNLEAIAWQLNNRRDSSGGLYILSNGTSPEGIRNLSYERIFGKLISLQDMMALLIADTTNRTITKVVHSAASMTLLPI</sequence>
<name>A0A3P1SRI1_9GAMM</name>
<dbReference type="OrthoDB" id="5866325at2"/>
<dbReference type="AlphaFoldDB" id="A0A3P1SRI1"/>
<evidence type="ECO:0000313" key="1">
    <source>
        <dbReference type="EMBL" id="RRC99788.1"/>
    </source>
</evidence>
<evidence type="ECO:0008006" key="3">
    <source>
        <dbReference type="Google" id="ProtNLM"/>
    </source>
</evidence>
<accession>A0A3P1SRI1</accession>
<proteinExistence type="predicted"/>
<organism evidence="1 2">
    <name type="scientific">Amphritea balenae</name>
    <dbReference type="NCBI Taxonomy" id="452629"/>
    <lineage>
        <taxon>Bacteria</taxon>
        <taxon>Pseudomonadati</taxon>
        <taxon>Pseudomonadota</taxon>
        <taxon>Gammaproteobacteria</taxon>
        <taxon>Oceanospirillales</taxon>
        <taxon>Oceanospirillaceae</taxon>
        <taxon>Amphritea</taxon>
    </lineage>
</organism>
<gene>
    <name evidence="1" type="ORF">EHS89_09385</name>
</gene>
<reference evidence="1 2" key="1">
    <citation type="submission" date="2018-11" db="EMBL/GenBank/DDBJ databases">
        <title>The draft genome sequence of Amphritea balenae JAMM 1525T.</title>
        <authorList>
            <person name="Fang Z."/>
            <person name="Zhang Y."/>
            <person name="Han X."/>
        </authorList>
    </citation>
    <scope>NUCLEOTIDE SEQUENCE [LARGE SCALE GENOMIC DNA]</scope>
    <source>
        <strain evidence="1 2">JAMM 1525</strain>
    </source>
</reference>